<name>A0AAD6C9B1_9EURO</name>
<dbReference type="CDD" id="cd00570">
    <property type="entry name" value="GST_N_family"/>
    <property type="match status" value="1"/>
</dbReference>
<keyword evidence="7" id="KW-1185">Reference proteome</keyword>
<dbReference type="PROSITE" id="PS50404">
    <property type="entry name" value="GST_NTER"/>
    <property type="match status" value="1"/>
</dbReference>
<feature type="domain" description="GST N-terminal" evidence="4">
    <location>
        <begin position="2"/>
        <end position="87"/>
    </location>
</feature>
<proteinExistence type="predicted"/>
<dbReference type="EMBL" id="JAPVEA010000004">
    <property type="protein sequence ID" value="KAJ5455715.1"/>
    <property type="molecule type" value="Genomic_DNA"/>
</dbReference>
<evidence type="ECO:0000313" key="6">
    <source>
        <dbReference type="EMBL" id="KAJ5455715.1"/>
    </source>
</evidence>
<dbReference type="PANTHER" id="PTHR43900:SF3">
    <property type="entry name" value="GLUTATHIONE S-TRANSFERASE RHO"/>
    <property type="match status" value="1"/>
</dbReference>
<dbReference type="AlphaFoldDB" id="A0AAD6C9B1"/>
<dbReference type="PANTHER" id="PTHR43900">
    <property type="entry name" value="GLUTATHIONE S-TRANSFERASE RHO"/>
    <property type="match status" value="1"/>
</dbReference>
<organism evidence="6 7">
    <name type="scientific">Penicillium daleae</name>
    <dbReference type="NCBI Taxonomy" id="63821"/>
    <lineage>
        <taxon>Eukaryota</taxon>
        <taxon>Fungi</taxon>
        <taxon>Dikarya</taxon>
        <taxon>Ascomycota</taxon>
        <taxon>Pezizomycotina</taxon>
        <taxon>Eurotiomycetes</taxon>
        <taxon>Eurotiomycetidae</taxon>
        <taxon>Eurotiales</taxon>
        <taxon>Aspergillaceae</taxon>
        <taxon>Penicillium</taxon>
    </lineage>
</organism>
<keyword evidence="2" id="KW-0808">Transferase</keyword>
<evidence type="ECO:0000259" key="4">
    <source>
        <dbReference type="PROSITE" id="PS50404"/>
    </source>
</evidence>
<dbReference type="Pfam" id="PF13409">
    <property type="entry name" value="GST_N_2"/>
    <property type="match status" value="1"/>
</dbReference>
<sequence length="221" mass="25346">MTSIELITDPWLPCPQRVHLAIHELGIDINIREFTLKEKEHKSAEFLKMNPFGALPCLKDSSFDPPLVLYESRAIVRYLALQYGPGRLMPTPSDVRATALFEQAASIELTSFDPVANRLVFEECFKPRFFAEGDDSVDTTLVASLRSRLLVVLDILDQILGNQSYMAGEDYSVVDLFYVPYMHHLTTSVWPSVFENRPHLKSWWGKMKLRPSYLEITRSSY</sequence>
<dbReference type="GO" id="GO:0006749">
    <property type="term" value="P:glutathione metabolic process"/>
    <property type="evidence" value="ECO:0007669"/>
    <property type="project" value="TreeGrafter"/>
</dbReference>
<feature type="domain" description="GST C-terminal" evidence="5">
    <location>
        <begin position="94"/>
        <end position="221"/>
    </location>
</feature>
<dbReference type="InterPro" id="IPR040079">
    <property type="entry name" value="Glutathione_S-Trfase"/>
</dbReference>
<comment type="caution">
    <text evidence="6">The sequence shown here is derived from an EMBL/GenBank/DDBJ whole genome shotgun (WGS) entry which is preliminary data.</text>
</comment>
<dbReference type="GeneID" id="81597604"/>
<dbReference type="Gene3D" id="3.40.30.10">
    <property type="entry name" value="Glutaredoxin"/>
    <property type="match status" value="1"/>
</dbReference>
<reference evidence="6" key="2">
    <citation type="journal article" date="2023" name="IMA Fungus">
        <title>Comparative genomic study of the Penicillium genus elucidates a diverse pangenome and 15 lateral gene transfer events.</title>
        <authorList>
            <person name="Petersen C."/>
            <person name="Sorensen T."/>
            <person name="Nielsen M.R."/>
            <person name="Sondergaard T.E."/>
            <person name="Sorensen J.L."/>
            <person name="Fitzpatrick D.A."/>
            <person name="Frisvad J.C."/>
            <person name="Nielsen K.L."/>
        </authorList>
    </citation>
    <scope>NUCLEOTIDE SEQUENCE</scope>
    <source>
        <strain evidence="6">IBT 16125</strain>
    </source>
</reference>
<dbReference type="SFLD" id="SFLDS00019">
    <property type="entry name" value="Glutathione_Transferase_(cytos"/>
    <property type="match status" value="1"/>
</dbReference>
<dbReference type="SUPFAM" id="SSF47616">
    <property type="entry name" value="GST C-terminal domain-like"/>
    <property type="match status" value="1"/>
</dbReference>
<evidence type="ECO:0000256" key="3">
    <source>
        <dbReference type="ARBA" id="ARBA00047960"/>
    </source>
</evidence>
<comment type="catalytic activity">
    <reaction evidence="3">
        <text>RX + glutathione = an S-substituted glutathione + a halide anion + H(+)</text>
        <dbReference type="Rhea" id="RHEA:16437"/>
        <dbReference type="ChEBI" id="CHEBI:15378"/>
        <dbReference type="ChEBI" id="CHEBI:16042"/>
        <dbReference type="ChEBI" id="CHEBI:17792"/>
        <dbReference type="ChEBI" id="CHEBI:57925"/>
        <dbReference type="ChEBI" id="CHEBI:90779"/>
        <dbReference type="EC" id="2.5.1.18"/>
    </reaction>
</comment>
<dbReference type="InterPro" id="IPR036249">
    <property type="entry name" value="Thioredoxin-like_sf"/>
</dbReference>
<dbReference type="RefSeq" id="XP_056768088.1">
    <property type="nucleotide sequence ID" value="XM_056907361.1"/>
</dbReference>
<dbReference type="GO" id="GO:0043295">
    <property type="term" value="F:glutathione binding"/>
    <property type="evidence" value="ECO:0007669"/>
    <property type="project" value="TreeGrafter"/>
</dbReference>
<dbReference type="Pfam" id="PF00043">
    <property type="entry name" value="GST_C"/>
    <property type="match status" value="1"/>
</dbReference>
<dbReference type="GO" id="GO:0005737">
    <property type="term" value="C:cytoplasm"/>
    <property type="evidence" value="ECO:0007669"/>
    <property type="project" value="TreeGrafter"/>
</dbReference>
<dbReference type="InterPro" id="IPR036282">
    <property type="entry name" value="Glutathione-S-Trfase_C_sf"/>
</dbReference>
<evidence type="ECO:0000256" key="2">
    <source>
        <dbReference type="ARBA" id="ARBA00022679"/>
    </source>
</evidence>
<evidence type="ECO:0000256" key="1">
    <source>
        <dbReference type="ARBA" id="ARBA00012452"/>
    </source>
</evidence>
<dbReference type="SFLD" id="SFLDG00358">
    <property type="entry name" value="Main_(cytGST)"/>
    <property type="match status" value="1"/>
</dbReference>
<dbReference type="InterPro" id="IPR004045">
    <property type="entry name" value="Glutathione_S-Trfase_N"/>
</dbReference>
<accession>A0AAD6C9B1</accession>
<gene>
    <name evidence="6" type="ORF">N7458_003979</name>
</gene>
<reference evidence="6" key="1">
    <citation type="submission" date="2022-12" db="EMBL/GenBank/DDBJ databases">
        <authorList>
            <person name="Petersen C."/>
        </authorList>
    </citation>
    <scope>NUCLEOTIDE SEQUENCE</scope>
    <source>
        <strain evidence="6">IBT 16125</strain>
    </source>
</reference>
<protein>
    <recommendedName>
        <fullName evidence="1">glutathione transferase</fullName>
        <ecNumber evidence="1">2.5.1.18</ecNumber>
    </recommendedName>
</protein>
<dbReference type="Gene3D" id="1.20.1050.10">
    <property type="match status" value="1"/>
</dbReference>
<dbReference type="EC" id="2.5.1.18" evidence="1"/>
<dbReference type="InterPro" id="IPR004046">
    <property type="entry name" value="GST_C"/>
</dbReference>
<dbReference type="InterPro" id="IPR010987">
    <property type="entry name" value="Glutathione-S-Trfase_C-like"/>
</dbReference>
<evidence type="ECO:0000313" key="7">
    <source>
        <dbReference type="Proteomes" id="UP001213681"/>
    </source>
</evidence>
<dbReference type="Proteomes" id="UP001213681">
    <property type="component" value="Unassembled WGS sequence"/>
</dbReference>
<dbReference type="SUPFAM" id="SSF52833">
    <property type="entry name" value="Thioredoxin-like"/>
    <property type="match status" value="1"/>
</dbReference>
<dbReference type="PROSITE" id="PS50405">
    <property type="entry name" value="GST_CTER"/>
    <property type="match status" value="1"/>
</dbReference>
<dbReference type="GO" id="GO:0004364">
    <property type="term" value="F:glutathione transferase activity"/>
    <property type="evidence" value="ECO:0007669"/>
    <property type="project" value="UniProtKB-EC"/>
</dbReference>
<evidence type="ECO:0000259" key="5">
    <source>
        <dbReference type="PROSITE" id="PS50405"/>
    </source>
</evidence>